<sequence>MTNASQPGAAAAQVELPAAPGHSPGRRRGRSLLARGLLSAGIATAVNLAILAAASAAGASMVVAQGGSEIAVGLIPVLVATFVPLALATVVAWLLAKRWPRSIPVLAWVGLAVAALSTTAPLSGALDTGTGIALALMHLVAGVSWFTALRSQRRR</sequence>
<dbReference type="Pfam" id="PF19545">
    <property type="entry name" value="DUF6069"/>
    <property type="match status" value="1"/>
</dbReference>
<proteinExistence type="predicted"/>
<evidence type="ECO:0000313" key="3">
    <source>
        <dbReference type="EMBL" id="ROR65789.1"/>
    </source>
</evidence>
<organism evidence="3 4">
    <name type="scientific">Agrococcus jenensis</name>
    <dbReference type="NCBI Taxonomy" id="46353"/>
    <lineage>
        <taxon>Bacteria</taxon>
        <taxon>Bacillati</taxon>
        <taxon>Actinomycetota</taxon>
        <taxon>Actinomycetes</taxon>
        <taxon>Micrococcales</taxon>
        <taxon>Microbacteriaceae</taxon>
        <taxon>Agrococcus</taxon>
    </lineage>
</organism>
<comment type="caution">
    <text evidence="3">The sequence shown here is derived from an EMBL/GenBank/DDBJ whole genome shotgun (WGS) entry which is preliminary data.</text>
</comment>
<accession>A0A3N2ARW7</accession>
<gene>
    <name evidence="3" type="ORF">EDD26_1159</name>
</gene>
<dbReference type="EMBL" id="RKHJ01000001">
    <property type="protein sequence ID" value="ROR65789.1"/>
    <property type="molecule type" value="Genomic_DNA"/>
</dbReference>
<evidence type="ECO:0000256" key="1">
    <source>
        <dbReference type="SAM" id="MobiDB-lite"/>
    </source>
</evidence>
<dbReference type="OrthoDB" id="4937342at2"/>
<protein>
    <submittedName>
        <fullName evidence="3">Uncharacterized protein</fullName>
    </submittedName>
</protein>
<feature type="compositionally biased region" description="Low complexity" evidence="1">
    <location>
        <begin position="7"/>
        <end position="23"/>
    </location>
</feature>
<reference evidence="3 4" key="1">
    <citation type="submission" date="2018-11" db="EMBL/GenBank/DDBJ databases">
        <title>Sequencing the genomes of 1000 actinobacteria strains.</title>
        <authorList>
            <person name="Klenk H.-P."/>
        </authorList>
    </citation>
    <scope>NUCLEOTIDE SEQUENCE [LARGE SCALE GENOMIC DNA]</scope>
    <source>
        <strain evidence="3 4">DSM 9580</strain>
    </source>
</reference>
<feature type="transmembrane region" description="Helical" evidence="2">
    <location>
        <begin position="70"/>
        <end position="96"/>
    </location>
</feature>
<evidence type="ECO:0000256" key="2">
    <source>
        <dbReference type="SAM" id="Phobius"/>
    </source>
</evidence>
<keyword evidence="2" id="KW-0472">Membrane</keyword>
<feature type="transmembrane region" description="Helical" evidence="2">
    <location>
        <begin position="129"/>
        <end position="149"/>
    </location>
</feature>
<keyword evidence="2" id="KW-0812">Transmembrane</keyword>
<evidence type="ECO:0000313" key="4">
    <source>
        <dbReference type="Proteomes" id="UP000275456"/>
    </source>
</evidence>
<keyword evidence="4" id="KW-1185">Reference proteome</keyword>
<keyword evidence="2" id="KW-1133">Transmembrane helix</keyword>
<name>A0A3N2ARW7_9MICO</name>
<dbReference type="Proteomes" id="UP000275456">
    <property type="component" value="Unassembled WGS sequence"/>
</dbReference>
<feature type="transmembrane region" description="Helical" evidence="2">
    <location>
        <begin position="36"/>
        <end position="64"/>
    </location>
</feature>
<dbReference type="AlphaFoldDB" id="A0A3N2ARW7"/>
<dbReference type="RefSeq" id="WP_123696842.1">
    <property type="nucleotide sequence ID" value="NZ_RKHJ01000001.1"/>
</dbReference>
<feature type="transmembrane region" description="Helical" evidence="2">
    <location>
        <begin position="103"/>
        <end position="123"/>
    </location>
</feature>
<feature type="region of interest" description="Disordered" evidence="1">
    <location>
        <begin position="1"/>
        <end position="26"/>
    </location>
</feature>
<dbReference type="InterPro" id="IPR045713">
    <property type="entry name" value="DUF6069"/>
</dbReference>